<sequence length="598" mass="68164">MDDHLITELITDVRVNLNVVQLLQWCVYEDMASYLSSSLTMQDSPQEEIESELGEGQEDVKRGKIEEEDKINEETEEIENETEEEENYEEEEEDDDYTDVEDDDDGMEESRDEMTFKQKGHAEKPKETDRAVSGGRSGCSTGLQSRDVNSAGVQKVKVSCADGSSTWRKLLNELDALMKSLKRTNEVSQLVQLLQSMHSIIRCAIEVIVLLENNCRSPPDETPFITTFFDDYFGDMIRLLVQVLATLSYENEEEEMGECVILMCLEMVGSLLHVPESRYALQQDIEAAVTLLSLPWHEQVPPEGNMNHSLLSLVTQLTALSRSEFKMLCLNHLLHISHCEYLDWRFSLMQHCIGSEQNDFASSVVHSIPFILQMKQFSPMRVFSYLLQPALANSDTNVPLQRSLASIIGDMTCVLAGSCVYSRKVEMSKVTYKLLCVDCHSDRKLYKASGLGYLQQMENQVLRCLDLVHSEDENVRLSMANALQQLSTHISSFHQPEMPKHWLHYLRDQAVSVRLSFASYAKCLVFNPKWVEEKQSESETLLEEHIPLSQKDKVELTQSIPLLSFCVEEMTKVVFESLTAGDRELQRTIIFTVRSLGS</sequence>
<accession>A0A067RBL7</accession>
<gene>
    <name evidence="2" type="ORF">L798_08301</name>
</gene>
<organism evidence="2 3">
    <name type="scientific">Zootermopsis nevadensis</name>
    <name type="common">Dampwood termite</name>
    <dbReference type="NCBI Taxonomy" id="136037"/>
    <lineage>
        <taxon>Eukaryota</taxon>
        <taxon>Metazoa</taxon>
        <taxon>Ecdysozoa</taxon>
        <taxon>Arthropoda</taxon>
        <taxon>Hexapoda</taxon>
        <taxon>Insecta</taxon>
        <taxon>Pterygota</taxon>
        <taxon>Neoptera</taxon>
        <taxon>Polyneoptera</taxon>
        <taxon>Dictyoptera</taxon>
        <taxon>Blattodea</taxon>
        <taxon>Blattoidea</taxon>
        <taxon>Termitoidae</taxon>
        <taxon>Termopsidae</taxon>
        <taxon>Zootermopsis</taxon>
    </lineage>
</organism>
<dbReference type="AlphaFoldDB" id="A0A067RBL7"/>
<feature type="region of interest" description="Disordered" evidence="1">
    <location>
        <begin position="42"/>
        <end position="143"/>
    </location>
</feature>
<dbReference type="EMBL" id="KK852750">
    <property type="protein sequence ID" value="KDR17198.1"/>
    <property type="molecule type" value="Genomic_DNA"/>
</dbReference>
<evidence type="ECO:0000256" key="1">
    <source>
        <dbReference type="SAM" id="MobiDB-lite"/>
    </source>
</evidence>
<name>A0A067RBL7_ZOONE</name>
<feature type="compositionally biased region" description="Basic and acidic residues" evidence="1">
    <location>
        <begin position="58"/>
        <end position="67"/>
    </location>
</feature>
<dbReference type="SUPFAM" id="SSF48371">
    <property type="entry name" value="ARM repeat"/>
    <property type="match status" value="1"/>
</dbReference>
<feature type="compositionally biased region" description="Acidic residues" evidence="1">
    <location>
        <begin position="68"/>
        <end position="107"/>
    </location>
</feature>
<evidence type="ECO:0000313" key="3">
    <source>
        <dbReference type="Proteomes" id="UP000027135"/>
    </source>
</evidence>
<dbReference type="InParanoid" id="A0A067RBL7"/>
<feature type="compositionally biased region" description="Acidic residues" evidence="1">
    <location>
        <begin position="45"/>
        <end position="57"/>
    </location>
</feature>
<reference evidence="2 3" key="1">
    <citation type="journal article" date="2014" name="Nat. Commun.">
        <title>Molecular traces of alternative social organization in a termite genome.</title>
        <authorList>
            <person name="Terrapon N."/>
            <person name="Li C."/>
            <person name="Robertson H.M."/>
            <person name="Ji L."/>
            <person name="Meng X."/>
            <person name="Booth W."/>
            <person name="Chen Z."/>
            <person name="Childers C.P."/>
            <person name="Glastad K.M."/>
            <person name="Gokhale K."/>
            <person name="Gowin J."/>
            <person name="Gronenberg W."/>
            <person name="Hermansen R.A."/>
            <person name="Hu H."/>
            <person name="Hunt B.G."/>
            <person name="Huylmans A.K."/>
            <person name="Khalil S.M."/>
            <person name="Mitchell R.D."/>
            <person name="Munoz-Torres M.C."/>
            <person name="Mustard J.A."/>
            <person name="Pan H."/>
            <person name="Reese J.T."/>
            <person name="Scharf M.E."/>
            <person name="Sun F."/>
            <person name="Vogel H."/>
            <person name="Xiao J."/>
            <person name="Yang W."/>
            <person name="Yang Z."/>
            <person name="Yang Z."/>
            <person name="Zhou J."/>
            <person name="Zhu J."/>
            <person name="Brent C.S."/>
            <person name="Elsik C.G."/>
            <person name="Goodisman M.A."/>
            <person name="Liberles D.A."/>
            <person name="Roe R.M."/>
            <person name="Vargo E.L."/>
            <person name="Vilcinskas A."/>
            <person name="Wang J."/>
            <person name="Bornberg-Bauer E."/>
            <person name="Korb J."/>
            <person name="Zhang G."/>
            <person name="Liebig J."/>
        </authorList>
    </citation>
    <scope>NUCLEOTIDE SEQUENCE [LARGE SCALE GENOMIC DNA]</scope>
    <source>
        <tissue evidence="2">Whole organism</tissue>
    </source>
</reference>
<evidence type="ECO:0000313" key="2">
    <source>
        <dbReference type="EMBL" id="KDR17198.1"/>
    </source>
</evidence>
<keyword evidence="3" id="KW-1185">Reference proteome</keyword>
<proteinExistence type="predicted"/>
<dbReference type="Proteomes" id="UP000027135">
    <property type="component" value="Unassembled WGS sequence"/>
</dbReference>
<protein>
    <submittedName>
        <fullName evidence="2">Uncharacterized protein</fullName>
    </submittedName>
</protein>
<dbReference type="InterPro" id="IPR016024">
    <property type="entry name" value="ARM-type_fold"/>
</dbReference>
<feature type="compositionally biased region" description="Basic and acidic residues" evidence="1">
    <location>
        <begin position="108"/>
        <end position="130"/>
    </location>
</feature>
<dbReference type="STRING" id="136037.A0A067RBL7"/>